<accession>A0ABN9SW25</accession>
<dbReference type="Proteomes" id="UP001189429">
    <property type="component" value="Unassembled WGS sequence"/>
</dbReference>
<proteinExistence type="predicted"/>
<reference evidence="2" key="1">
    <citation type="submission" date="2023-10" db="EMBL/GenBank/DDBJ databases">
        <authorList>
            <person name="Chen Y."/>
            <person name="Shah S."/>
            <person name="Dougan E. K."/>
            <person name="Thang M."/>
            <person name="Chan C."/>
        </authorList>
    </citation>
    <scope>NUCLEOTIDE SEQUENCE [LARGE SCALE GENOMIC DNA]</scope>
</reference>
<feature type="region of interest" description="Disordered" evidence="1">
    <location>
        <begin position="1"/>
        <end position="152"/>
    </location>
</feature>
<gene>
    <name evidence="2" type="ORF">PCOR1329_LOCUS33059</name>
</gene>
<feature type="non-terminal residue" evidence="2">
    <location>
        <position position="1"/>
    </location>
</feature>
<sequence length="163" mass="16652">AAPPPPTAWSRGATVRRGHGLPTGEAAAANDGSGYLDLPLGRFERLGSATPAEGPPTRPGSPRTRQGSPRTRQGSPRTRQGSPRTSPCTPVSSPRGGGAAAPGHTAHQSLRSRGVAQGLARLPRAGHGSAVRQTSSDGWSVSSDDVPRPLRPAPRARIGALCV</sequence>
<feature type="compositionally biased region" description="Polar residues" evidence="1">
    <location>
        <begin position="66"/>
        <end position="92"/>
    </location>
</feature>
<protein>
    <submittedName>
        <fullName evidence="2">Uncharacterized protein</fullName>
    </submittedName>
</protein>
<dbReference type="EMBL" id="CAUYUJ010013692">
    <property type="protein sequence ID" value="CAK0836624.1"/>
    <property type="molecule type" value="Genomic_DNA"/>
</dbReference>
<evidence type="ECO:0000313" key="2">
    <source>
        <dbReference type="EMBL" id="CAK0836624.1"/>
    </source>
</evidence>
<evidence type="ECO:0000313" key="3">
    <source>
        <dbReference type="Proteomes" id="UP001189429"/>
    </source>
</evidence>
<keyword evidence="3" id="KW-1185">Reference proteome</keyword>
<evidence type="ECO:0000256" key="1">
    <source>
        <dbReference type="SAM" id="MobiDB-lite"/>
    </source>
</evidence>
<name>A0ABN9SW25_9DINO</name>
<organism evidence="2 3">
    <name type="scientific">Prorocentrum cordatum</name>
    <dbReference type="NCBI Taxonomy" id="2364126"/>
    <lineage>
        <taxon>Eukaryota</taxon>
        <taxon>Sar</taxon>
        <taxon>Alveolata</taxon>
        <taxon>Dinophyceae</taxon>
        <taxon>Prorocentrales</taxon>
        <taxon>Prorocentraceae</taxon>
        <taxon>Prorocentrum</taxon>
    </lineage>
</organism>
<comment type="caution">
    <text evidence="2">The sequence shown here is derived from an EMBL/GenBank/DDBJ whole genome shotgun (WGS) entry which is preliminary data.</text>
</comment>
<feature type="compositionally biased region" description="Low complexity" evidence="1">
    <location>
        <begin position="135"/>
        <end position="144"/>
    </location>
</feature>